<dbReference type="RefSeq" id="WP_303682265.1">
    <property type="nucleotide sequence ID" value="NZ_LVWG01000035.1"/>
</dbReference>
<dbReference type="Gene3D" id="1.10.287.470">
    <property type="entry name" value="Helix hairpin bin"/>
    <property type="match status" value="1"/>
</dbReference>
<evidence type="ECO:0000259" key="3">
    <source>
        <dbReference type="Pfam" id="PF25954"/>
    </source>
</evidence>
<dbReference type="AlphaFoldDB" id="A0A165L4S5"/>
<feature type="transmembrane region" description="Helical" evidence="2">
    <location>
        <begin position="7"/>
        <end position="28"/>
    </location>
</feature>
<evidence type="ECO:0000313" key="5">
    <source>
        <dbReference type="EMBL" id="KZK73572.1"/>
    </source>
</evidence>
<dbReference type="Gene3D" id="2.40.420.20">
    <property type="match status" value="1"/>
</dbReference>
<dbReference type="Pfam" id="PF25973">
    <property type="entry name" value="BSH_CzcB"/>
    <property type="match status" value="1"/>
</dbReference>
<gene>
    <name evidence="5" type="ORF">A3K90_08085</name>
</gene>
<dbReference type="GO" id="GO:0015562">
    <property type="term" value="F:efflux transmembrane transporter activity"/>
    <property type="evidence" value="ECO:0007669"/>
    <property type="project" value="TreeGrafter"/>
</dbReference>
<keyword evidence="2" id="KW-0812">Transmembrane</keyword>
<proteinExistence type="inferred from homology"/>
<dbReference type="SUPFAM" id="SSF111369">
    <property type="entry name" value="HlyD-like secretion proteins"/>
    <property type="match status" value="1"/>
</dbReference>
<dbReference type="GO" id="GO:1990281">
    <property type="term" value="C:efflux pump complex"/>
    <property type="evidence" value="ECO:0007669"/>
    <property type="project" value="TreeGrafter"/>
</dbReference>
<feature type="domain" description="CusB-like beta-barrel" evidence="3">
    <location>
        <begin position="207"/>
        <end position="278"/>
    </location>
</feature>
<dbReference type="Pfam" id="PF25954">
    <property type="entry name" value="Beta-barrel_RND_2"/>
    <property type="match status" value="1"/>
</dbReference>
<evidence type="ECO:0000259" key="4">
    <source>
        <dbReference type="Pfam" id="PF25973"/>
    </source>
</evidence>
<evidence type="ECO:0000256" key="2">
    <source>
        <dbReference type="SAM" id="Phobius"/>
    </source>
</evidence>
<dbReference type="Gene3D" id="2.40.30.170">
    <property type="match status" value="1"/>
</dbReference>
<organism evidence="5 6">
    <name type="scientific">Pelodictyon luteolum</name>
    <dbReference type="NCBI Taxonomy" id="1100"/>
    <lineage>
        <taxon>Bacteria</taxon>
        <taxon>Pseudomonadati</taxon>
        <taxon>Chlorobiota</taxon>
        <taxon>Chlorobiia</taxon>
        <taxon>Chlorobiales</taxon>
        <taxon>Chlorobiaceae</taxon>
        <taxon>Chlorobium/Pelodictyon group</taxon>
        <taxon>Pelodictyon</taxon>
    </lineage>
</organism>
<evidence type="ECO:0000313" key="6">
    <source>
        <dbReference type="Proteomes" id="UP000076481"/>
    </source>
</evidence>
<dbReference type="Gene3D" id="2.40.50.100">
    <property type="match status" value="1"/>
</dbReference>
<dbReference type="InterPro" id="IPR058647">
    <property type="entry name" value="BSH_CzcB-like"/>
</dbReference>
<dbReference type="Proteomes" id="UP000076481">
    <property type="component" value="Unassembled WGS sequence"/>
</dbReference>
<dbReference type="EMBL" id="LVWG01000035">
    <property type="protein sequence ID" value="KZK73572.1"/>
    <property type="molecule type" value="Genomic_DNA"/>
</dbReference>
<dbReference type="NCBIfam" id="TIGR01730">
    <property type="entry name" value="RND_mfp"/>
    <property type="match status" value="1"/>
</dbReference>
<keyword evidence="2" id="KW-1133">Transmembrane helix</keyword>
<name>A0A165L4S5_PELLU</name>
<comment type="similarity">
    <text evidence="1">Belongs to the membrane fusion protein (MFP) (TC 8.A.1) family.</text>
</comment>
<dbReference type="InterPro" id="IPR006143">
    <property type="entry name" value="RND_pump_MFP"/>
</dbReference>
<reference evidence="5 6" key="1">
    <citation type="submission" date="2016-03" db="EMBL/GenBank/DDBJ databases">
        <title>Speciation and ecological success in dimly lit waters: horizontal gene transfer in a green sulfur bacteria bloom unveiled by metagenomic assembly.</title>
        <authorList>
            <person name="Llorens-Mares T."/>
            <person name="Liu Z."/>
            <person name="Allen L.Z."/>
            <person name="Rusch D.B."/>
            <person name="Craig M.T."/>
            <person name="Dupont C.L."/>
            <person name="Bryant D.A."/>
            <person name="Casamayor E.O."/>
        </authorList>
    </citation>
    <scope>NUCLEOTIDE SEQUENCE [LARGE SCALE GENOMIC DNA]</scope>
    <source>
        <strain evidence="5">CIII</strain>
    </source>
</reference>
<dbReference type="PANTHER" id="PTHR30469">
    <property type="entry name" value="MULTIDRUG RESISTANCE PROTEIN MDTA"/>
    <property type="match status" value="1"/>
</dbReference>
<dbReference type="PANTHER" id="PTHR30469:SF15">
    <property type="entry name" value="HLYD FAMILY OF SECRETION PROTEINS"/>
    <property type="match status" value="1"/>
</dbReference>
<feature type="domain" description="CzcB-like barrel-sandwich hybrid" evidence="4">
    <location>
        <begin position="60"/>
        <end position="201"/>
    </location>
</feature>
<sequence length="360" mass="39712">MQSLQKIFPKYSIALGALFIMTVTYLLLKGGTVEVDALRVEYRELVQAVYATGYVEADAVANLSAEYSGTVSFIGAREGEMVETGQTILSFESPRPEFAVREARAALREQDAAMKDAELDFSRKENLFREGAVSRQDFDRAEKARVQAAELQRQKAFRLKMVEDDLKKLTVRAPFKGVLTLQDVKKGDYVSSGALVATVVDTSGYAVVVEIDELDVPRVRPGQNAAVVFDAYPERRFSASVSRVVPMTDRVTKTSKIYLVADMPKGAVQAGMTATANIIFNVKHRSLLVRKGSVFREGTDSYIWKIDEGRLKKQPIRTGASDLTYVEVLEGLKEGDLVASVPEDRFREGMVANASASPKS</sequence>
<accession>A0A165L4S5</accession>
<protein>
    <submittedName>
        <fullName evidence="5">Efflux transporter periplasmic adaptor subunit</fullName>
    </submittedName>
</protein>
<keyword evidence="2" id="KW-0472">Membrane</keyword>
<dbReference type="InterPro" id="IPR058792">
    <property type="entry name" value="Beta-barrel_RND_2"/>
</dbReference>
<comment type="caution">
    <text evidence="5">The sequence shown here is derived from an EMBL/GenBank/DDBJ whole genome shotgun (WGS) entry which is preliminary data.</text>
</comment>
<evidence type="ECO:0000256" key="1">
    <source>
        <dbReference type="ARBA" id="ARBA00009477"/>
    </source>
</evidence>